<dbReference type="EMBL" id="SORI01000014">
    <property type="protein sequence ID" value="TDY58396.1"/>
    <property type="molecule type" value="Genomic_DNA"/>
</dbReference>
<comment type="subunit">
    <text evidence="6">Part of the 30S ribosomal subunit.</text>
</comment>
<evidence type="ECO:0000256" key="2">
    <source>
        <dbReference type="ARBA" id="ARBA00022730"/>
    </source>
</evidence>
<dbReference type="AlphaFoldDB" id="A0A4R8M5B3"/>
<name>A0A4R8M5B3_9BACT</name>
<gene>
    <name evidence="6" type="primary">rpsQ</name>
    <name evidence="8" type="ORF">C8D99_11488</name>
</gene>
<sequence length="98" mass="11396">MEERKPHRKVRTGTVVSDKMDKTVVIRVTRYDEHPLYGKRIIRAKKYTAHDENNECRMGDLVTIGESRPLSKTKRWTLLEIVRRAPVFDSVEENGGEA</sequence>
<dbReference type="NCBIfam" id="TIGR03635">
    <property type="entry name" value="uS17_bact"/>
    <property type="match status" value="1"/>
</dbReference>
<dbReference type="InterPro" id="IPR019979">
    <property type="entry name" value="Ribosomal_uS17_CS"/>
</dbReference>
<reference evidence="8 9" key="1">
    <citation type="submission" date="2019-03" db="EMBL/GenBank/DDBJ databases">
        <title>Genomic Encyclopedia of Type Strains, Phase IV (KMG-IV): sequencing the most valuable type-strain genomes for metagenomic binning, comparative biology and taxonomic classification.</title>
        <authorList>
            <person name="Goeker M."/>
        </authorList>
    </citation>
    <scope>NUCLEOTIDE SEQUENCE [LARGE SCALE GENOMIC DNA]</scope>
    <source>
        <strain evidence="8 9">DSM 25964</strain>
    </source>
</reference>
<comment type="similarity">
    <text evidence="1 6 7">Belongs to the universal ribosomal protein uS17 family.</text>
</comment>
<dbReference type="GO" id="GO:0019843">
    <property type="term" value="F:rRNA binding"/>
    <property type="evidence" value="ECO:0007669"/>
    <property type="project" value="UniProtKB-UniRule"/>
</dbReference>
<dbReference type="Proteomes" id="UP000295066">
    <property type="component" value="Unassembled WGS sequence"/>
</dbReference>
<evidence type="ECO:0000256" key="3">
    <source>
        <dbReference type="ARBA" id="ARBA00022884"/>
    </source>
</evidence>
<dbReference type="PRINTS" id="PR00973">
    <property type="entry name" value="RIBOSOMALS17"/>
</dbReference>
<keyword evidence="9" id="KW-1185">Reference proteome</keyword>
<evidence type="ECO:0000256" key="1">
    <source>
        <dbReference type="ARBA" id="ARBA00010254"/>
    </source>
</evidence>
<dbReference type="InterPro" id="IPR012340">
    <property type="entry name" value="NA-bd_OB-fold"/>
</dbReference>
<dbReference type="RefSeq" id="WP_133958114.1">
    <property type="nucleotide sequence ID" value="NZ_SORI01000014.1"/>
</dbReference>
<dbReference type="OrthoDB" id="9811714at2"/>
<keyword evidence="5 6" id="KW-0687">Ribonucleoprotein</keyword>
<accession>A0A4R8M5B3</accession>
<dbReference type="InterPro" id="IPR000266">
    <property type="entry name" value="Ribosomal_uS17"/>
</dbReference>
<evidence type="ECO:0000256" key="5">
    <source>
        <dbReference type="ARBA" id="ARBA00023274"/>
    </source>
</evidence>
<evidence type="ECO:0000313" key="8">
    <source>
        <dbReference type="EMBL" id="TDY58396.1"/>
    </source>
</evidence>
<dbReference type="InterPro" id="IPR019984">
    <property type="entry name" value="Ribosomal_uS17_bact/chlr"/>
</dbReference>
<dbReference type="GO" id="GO:0022627">
    <property type="term" value="C:cytosolic small ribosomal subunit"/>
    <property type="evidence" value="ECO:0007669"/>
    <property type="project" value="UniProtKB-UniRule"/>
</dbReference>
<dbReference type="GO" id="GO:0003735">
    <property type="term" value="F:structural constituent of ribosome"/>
    <property type="evidence" value="ECO:0007669"/>
    <property type="project" value="UniProtKB-UniRule"/>
</dbReference>
<comment type="caution">
    <text evidence="8">The sequence shown here is derived from an EMBL/GenBank/DDBJ whole genome shotgun (WGS) entry which is preliminary data.</text>
</comment>
<proteinExistence type="inferred from homology"/>
<protein>
    <recommendedName>
        <fullName evidence="6">Small ribosomal subunit protein uS17</fullName>
    </recommendedName>
</protein>
<dbReference type="Pfam" id="PF00366">
    <property type="entry name" value="Ribosomal_S17"/>
    <property type="match status" value="1"/>
</dbReference>
<keyword evidence="2 6" id="KW-0699">rRNA-binding</keyword>
<keyword evidence="4 6" id="KW-0689">Ribosomal protein</keyword>
<dbReference type="SUPFAM" id="SSF50249">
    <property type="entry name" value="Nucleic acid-binding proteins"/>
    <property type="match status" value="1"/>
</dbReference>
<organism evidence="8 9">
    <name type="scientific">Aminivibrio pyruvatiphilus</name>
    <dbReference type="NCBI Taxonomy" id="1005740"/>
    <lineage>
        <taxon>Bacteria</taxon>
        <taxon>Thermotogati</taxon>
        <taxon>Synergistota</taxon>
        <taxon>Synergistia</taxon>
        <taxon>Synergistales</taxon>
        <taxon>Aminobacteriaceae</taxon>
        <taxon>Aminivibrio</taxon>
    </lineage>
</organism>
<comment type="function">
    <text evidence="6">One of the primary rRNA binding proteins, it binds specifically to the 5'-end of 16S ribosomal RNA.</text>
</comment>
<dbReference type="PANTHER" id="PTHR10744">
    <property type="entry name" value="40S RIBOSOMAL PROTEIN S11 FAMILY MEMBER"/>
    <property type="match status" value="1"/>
</dbReference>
<dbReference type="GO" id="GO:0006412">
    <property type="term" value="P:translation"/>
    <property type="evidence" value="ECO:0007669"/>
    <property type="project" value="UniProtKB-UniRule"/>
</dbReference>
<evidence type="ECO:0000256" key="7">
    <source>
        <dbReference type="RuleBase" id="RU003872"/>
    </source>
</evidence>
<evidence type="ECO:0000256" key="4">
    <source>
        <dbReference type="ARBA" id="ARBA00022980"/>
    </source>
</evidence>
<dbReference type="PROSITE" id="PS00056">
    <property type="entry name" value="RIBOSOMAL_S17"/>
    <property type="match status" value="1"/>
</dbReference>
<dbReference type="PANTHER" id="PTHR10744:SF1">
    <property type="entry name" value="SMALL RIBOSOMAL SUBUNIT PROTEIN US17M"/>
    <property type="match status" value="1"/>
</dbReference>
<dbReference type="Gene3D" id="2.40.50.140">
    <property type="entry name" value="Nucleic acid-binding proteins"/>
    <property type="match status" value="1"/>
</dbReference>
<dbReference type="NCBIfam" id="NF004123">
    <property type="entry name" value="PRK05610.1"/>
    <property type="match status" value="1"/>
</dbReference>
<evidence type="ECO:0000256" key="6">
    <source>
        <dbReference type="HAMAP-Rule" id="MF_01345"/>
    </source>
</evidence>
<dbReference type="CDD" id="cd00364">
    <property type="entry name" value="Ribosomal_uS17"/>
    <property type="match status" value="1"/>
</dbReference>
<evidence type="ECO:0000313" key="9">
    <source>
        <dbReference type="Proteomes" id="UP000295066"/>
    </source>
</evidence>
<keyword evidence="3 6" id="KW-0694">RNA-binding</keyword>
<dbReference type="HAMAP" id="MF_01345_B">
    <property type="entry name" value="Ribosomal_uS17_B"/>
    <property type="match status" value="1"/>
</dbReference>